<sequence>MHYVGIDLAWGEVRPTGLAVLDDGGRLVHLSAQDTDESILAALSPYRQGPVLVAIDAPLVVVNETGNRPCEAALNRDFARFDAGAHPANTGRPEFAGTPRGARLAKALGLDINPASRRPRRAIEVYPHPATIALFRLGRTLKYKQKPGRTLPELREALLELVGHLEGLAEAETPMVVTGHDGWRRLVADVREAGRKSDLRRAEDQIDAVVCAYVARFAEAHPERTTTYGDLATGYIVTPTLPEGHVPAPRAQRPSEAGAAPDAAPPPAATPGAVTPGAATPEAAAPEAAPVPAADPVREAVQTYAAQRPALERTTERYVALVTSLLDEAGINYLTVSGRAKSVESFAEKASRTAGGRPVYSDPLHQITDQVGVRVIAYLVSDVQAVVELLADQLTVLVDRDMGLETAQEGRFGYASRHVLVQLDDAHARDTGYGDLAGRIASVQVRTVLQHAWAEFEHDIRYKGTVPAEYAPDLDRRFTLAAGLLDLADREFSAIRDRLQESMTGHEPGSDAADPRISAQDLAAFLAGRFPGAGWSRTDHYAWVSGLLLELGVASLQELGEVLGDVDSEDLSERMGYRYPPGAVRRLDDALLEVFGDRYVSLHGNARRAEALRARLEKLRG</sequence>
<dbReference type="Proteomes" id="UP000222106">
    <property type="component" value="Unassembled WGS sequence"/>
</dbReference>
<organism evidence="3 4">
    <name type="scientific">Georgenia soli</name>
    <dbReference type="NCBI Taxonomy" id="638953"/>
    <lineage>
        <taxon>Bacteria</taxon>
        <taxon>Bacillati</taxon>
        <taxon>Actinomycetota</taxon>
        <taxon>Actinomycetes</taxon>
        <taxon>Micrococcales</taxon>
        <taxon>Bogoriellaceae</taxon>
        <taxon>Georgenia</taxon>
    </lineage>
</organism>
<dbReference type="Pfam" id="PF04250">
    <property type="entry name" value="DUF429"/>
    <property type="match status" value="1"/>
</dbReference>
<dbReference type="AlphaFoldDB" id="A0A2A9EK71"/>
<dbReference type="SUPFAM" id="SSF81301">
    <property type="entry name" value="Nucleotidyltransferase"/>
    <property type="match status" value="1"/>
</dbReference>
<dbReference type="CDD" id="cd05399">
    <property type="entry name" value="NT_Rel-Spo_like"/>
    <property type="match status" value="1"/>
</dbReference>
<feature type="domain" description="RelA/SpoT" evidence="2">
    <location>
        <begin position="338"/>
        <end position="468"/>
    </location>
</feature>
<evidence type="ECO:0000256" key="1">
    <source>
        <dbReference type="SAM" id="MobiDB-lite"/>
    </source>
</evidence>
<dbReference type="InterPro" id="IPR043519">
    <property type="entry name" value="NT_sf"/>
</dbReference>
<dbReference type="InterPro" id="IPR007362">
    <property type="entry name" value="DUF429"/>
</dbReference>
<dbReference type="Pfam" id="PF04607">
    <property type="entry name" value="RelA_SpoT"/>
    <property type="match status" value="1"/>
</dbReference>
<dbReference type="GO" id="GO:0015969">
    <property type="term" value="P:guanosine tetraphosphate metabolic process"/>
    <property type="evidence" value="ECO:0007669"/>
    <property type="project" value="InterPro"/>
</dbReference>
<dbReference type="SMART" id="SM00954">
    <property type="entry name" value="RelA_SpoT"/>
    <property type="match status" value="1"/>
</dbReference>
<dbReference type="InterPro" id="IPR007685">
    <property type="entry name" value="RelA_SpoT"/>
</dbReference>
<gene>
    <name evidence="3" type="ORF">ATJ97_1847</name>
</gene>
<evidence type="ECO:0000259" key="2">
    <source>
        <dbReference type="SMART" id="SM00954"/>
    </source>
</evidence>
<reference evidence="3 4" key="1">
    <citation type="submission" date="2017-10" db="EMBL/GenBank/DDBJ databases">
        <title>Sequencing the genomes of 1000 actinobacteria strains.</title>
        <authorList>
            <person name="Klenk H.-P."/>
        </authorList>
    </citation>
    <scope>NUCLEOTIDE SEQUENCE [LARGE SCALE GENOMIC DNA]</scope>
    <source>
        <strain evidence="3 4">DSM 21838</strain>
    </source>
</reference>
<feature type="region of interest" description="Disordered" evidence="1">
    <location>
        <begin position="242"/>
        <end position="292"/>
    </location>
</feature>
<feature type="compositionally biased region" description="Low complexity" evidence="1">
    <location>
        <begin position="270"/>
        <end position="292"/>
    </location>
</feature>
<dbReference type="PANTHER" id="PTHR41773">
    <property type="entry name" value="GTP PYROPHOSPHATASE-RELATED"/>
    <property type="match status" value="1"/>
</dbReference>
<accession>A0A2A9EK71</accession>
<dbReference type="RefSeq" id="WP_098483465.1">
    <property type="nucleotide sequence ID" value="NZ_PDJI01000004.1"/>
</dbReference>
<dbReference type="PANTHER" id="PTHR41773:SF1">
    <property type="entry name" value="RELA_SPOT DOMAIN-CONTAINING PROTEIN"/>
    <property type="match status" value="1"/>
</dbReference>
<comment type="caution">
    <text evidence="3">The sequence shown here is derived from an EMBL/GenBank/DDBJ whole genome shotgun (WGS) entry which is preliminary data.</text>
</comment>
<dbReference type="Gene3D" id="3.30.460.10">
    <property type="entry name" value="Beta Polymerase, domain 2"/>
    <property type="match status" value="1"/>
</dbReference>
<dbReference type="OrthoDB" id="9801824at2"/>
<evidence type="ECO:0000313" key="3">
    <source>
        <dbReference type="EMBL" id="PFG39344.1"/>
    </source>
</evidence>
<dbReference type="Gene3D" id="1.10.287.860">
    <property type="entry name" value="Nucleotidyltransferase"/>
    <property type="match status" value="1"/>
</dbReference>
<proteinExistence type="predicted"/>
<dbReference type="EMBL" id="PDJI01000004">
    <property type="protein sequence ID" value="PFG39344.1"/>
    <property type="molecule type" value="Genomic_DNA"/>
</dbReference>
<name>A0A2A9EK71_9MICO</name>
<protein>
    <submittedName>
        <fullName evidence="3">Putative RNase H-like nuclease</fullName>
    </submittedName>
</protein>
<evidence type="ECO:0000313" key="4">
    <source>
        <dbReference type="Proteomes" id="UP000222106"/>
    </source>
</evidence>
<keyword evidence="4" id="KW-1185">Reference proteome</keyword>